<dbReference type="Pfam" id="PF02698">
    <property type="entry name" value="DUF218"/>
    <property type="match status" value="1"/>
</dbReference>
<dbReference type="GO" id="GO:0043164">
    <property type="term" value="P:Gram-negative-bacterium-type cell wall biogenesis"/>
    <property type="evidence" value="ECO:0007669"/>
    <property type="project" value="TreeGrafter"/>
</dbReference>
<feature type="domain" description="DUF218" evidence="2">
    <location>
        <begin position="170"/>
        <end position="316"/>
    </location>
</feature>
<organism evidence="3 4">
    <name type="scientific">Schaalia canis</name>
    <dbReference type="NCBI Taxonomy" id="100469"/>
    <lineage>
        <taxon>Bacteria</taxon>
        <taxon>Bacillati</taxon>
        <taxon>Actinomycetota</taxon>
        <taxon>Actinomycetes</taxon>
        <taxon>Actinomycetales</taxon>
        <taxon>Actinomycetaceae</taxon>
        <taxon>Schaalia</taxon>
    </lineage>
</organism>
<dbReference type="GO" id="GO:0005886">
    <property type="term" value="C:plasma membrane"/>
    <property type="evidence" value="ECO:0007669"/>
    <property type="project" value="TreeGrafter"/>
</dbReference>
<feature type="transmembrane region" description="Helical" evidence="1">
    <location>
        <begin position="323"/>
        <end position="341"/>
    </location>
</feature>
<dbReference type="OrthoDB" id="9782395at2"/>
<evidence type="ECO:0000259" key="2">
    <source>
        <dbReference type="Pfam" id="PF02698"/>
    </source>
</evidence>
<proteinExistence type="predicted"/>
<feature type="transmembrane region" description="Helical" evidence="1">
    <location>
        <begin position="28"/>
        <end position="49"/>
    </location>
</feature>
<dbReference type="PANTHER" id="PTHR30336:SF4">
    <property type="entry name" value="ENVELOPE BIOGENESIS FACTOR ELYC"/>
    <property type="match status" value="1"/>
</dbReference>
<protein>
    <submittedName>
        <fullName evidence="3">YdcF family protein</fullName>
    </submittedName>
</protein>
<name>A0A3P1SDC8_9ACTO</name>
<dbReference type="AlphaFoldDB" id="A0A3P1SDC8"/>
<dbReference type="InterPro" id="IPR003848">
    <property type="entry name" value="DUF218"/>
</dbReference>
<dbReference type="GO" id="GO:0000270">
    <property type="term" value="P:peptidoglycan metabolic process"/>
    <property type="evidence" value="ECO:0007669"/>
    <property type="project" value="TreeGrafter"/>
</dbReference>
<evidence type="ECO:0000313" key="4">
    <source>
        <dbReference type="Proteomes" id="UP000280444"/>
    </source>
</evidence>
<evidence type="ECO:0000313" key="3">
    <source>
        <dbReference type="EMBL" id="RRC94900.1"/>
    </source>
</evidence>
<keyword evidence="4" id="KW-1185">Reference proteome</keyword>
<dbReference type="CDD" id="cd06259">
    <property type="entry name" value="YdcF-like"/>
    <property type="match status" value="1"/>
</dbReference>
<dbReference type="InterPro" id="IPR014729">
    <property type="entry name" value="Rossmann-like_a/b/a_fold"/>
</dbReference>
<sequence>MELLSLPLFILICAALDAFHDPRKLRIGVALLTVTLMTGSSVLAALMGQLPTIPGFEDSELATWILLLLCGVTVVGICVLAGLLIANGVTMVRKEGRALAHMLSLFLGVGILAYVMGGFLAAALSFFNVVAFLLFLAFPLGWIGYGLVAYLFYSAIYGFCVRHFAGPVYAVIVLGAGVPDGVVRPLLAGRISRGLEWVDREDARGRRPLLVMSGGQGPDEPLSEAEAMAKWAQDRGADPQRLFEERTSTTTEENLLHSAKVLSAYGRLGRCAVVTSSYHAFRAALLMRTVGLRGYAIGAPTARYYMPSALLREYVAILRDHKWLNIIVIGLMLLPPVLLAINSPGV</sequence>
<dbReference type="Gene3D" id="3.40.50.620">
    <property type="entry name" value="HUPs"/>
    <property type="match status" value="1"/>
</dbReference>
<dbReference type="Proteomes" id="UP000280444">
    <property type="component" value="Unassembled WGS sequence"/>
</dbReference>
<keyword evidence="1" id="KW-1133">Transmembrane helix</keyword>
<dbReference type="EMBL" id="RQZF01000009">
    <property type="protein sequence ID" value="RRC94900.1"/>
    <property type="molecule type" value="Genomic_DNA"/>
</dbReference>
<dbReference type="PANTHER" id="PTHR30336">
    <property type="entry name" value="INNER MEMBRANE PROTEIN, PROBABLE PERMEASE"/>
    <property type="match status" value="1"/>
</dbReference>
<comment type="caution">
    <text evidence="3">The sequence shown here is derived from an EMBL/GenBank/DDBJ whole genome shotgun (WGS) entry which is preliminary data.</text>
</comment>
<dbReference type="RefSeq" id="WP_124871503.1">
    <property type="nucleotide sequence ID" value="NZ_RQZF01000009.1"/>
</dbReference>
<dbReference type="InterPro" id="IPR051599">
    <property type="entry name" value="Cell_Envelope_Assoc"/>
</dbReference>
<keyword evidence="1" id="KW-0472">Membrane</keyword>
<evidence type="ECO:0000256" key="1">
    <source>
        <dbReference type="SAM" id="Phobius"/>
    </source>
</evidence>
<feature type="transmembrane region" description="Helical" evidence="1">
    <location>
        <begin position="129"/>
        <end position="152"/>
    </location>
</feature>
<accession>A0A3P1SDC8</accession>
<gene>
    <name evidence="3" type="ORF">EII11_08505</name>
</gene>
<reference evidence="3 4" key="1">
    <citation type="submission" date="2018-11" db="EMBL/GenBank/DDBJ databases">
        <title>Genomes From Bacteria Associated with the Canine Oral Cavity: a Test Case for Automated Genome-Based Taxonomic Assignment.</title>
        <authorList>
            <person name="Coil D.A."/>
            <person name="Jospin G."/>
            <person name="Darling A.E."/>
            <person name="Wallis C."/>
            <person name="Davis I.J."/>
            <person name="Harris S."/>
            <person name="Eisen J.A."/>
            <person name="Holcombe L.J."/>
            <person name="O'Flynn C."/>
        </authorList>
    </citation>
    <scope>NUCLEOTIDE SEQUENCE [LARGE SCALE GENOMIC DNA]</scope>
    <source>
        <strain evidence="3 4">OH770</strain>
    </source>
</reference>
<feature type="transmembrane region" description="Helical" evidence="1">
    <location>
        <begin position="98"/>
        <end position="122"/>
    </location>
</feature>
<keyword evidence="1" id="KW-0812">Transmembrane</keyword>
<feature type="transmembrane region" description="Helical" evidence="1">
    <location>
        <begin position="61"/>
        <end position="86"/>
    </location>
</feature>